<dbReference type="Gene3D" id="2.60.40.10">
    <property type="entry name" value="Immunoglobulins"/>
    <property type="match status" value="2"/>
</dbReference>
<dbReference type="InterPro" id="IPR036365">
    <property type="entry name" value="PGBD-like_sf"/>
</dbReference>
<dbReference type="Proteomes" id="UP000034951">
    <property type="component" value="Unassembled WGS sequence"/>
</dbReference>
<dbReference type="InterPro" id="IPR018466">
    <property type="entry name" value="Kre9/Knh1-like_N"/>
</dbReference>
<evidence type="ECO:0000259" key="4">
    <source>
        <dbReference type="Pfam" id="PF10342"/>
    </source>
</evidence>
<accession>A0A0G0ZAA5</accession>
<gene>
    <name evidence="5" type="ORF">UV10_C0017G0013</name>
</gene>
<dbReference type="Gene3D" id="1.10.101.10">
    <property type="entry name" value="PGBD-like superfamily/PGBD"/>
    <property type="match status" value="1"/>
</dbReference>
<evidence type="ECO:0000313" key="6">
    <source>
        <dbReference type="Proteomes" id="UP000034951"/>
    </source>
</evidence>
<feature type="domain" description="Yeast cell wall synthesis Kre9/Knh1-like N-terminal" evidence="4">
    <location>
        <begin position="461"/>
        <end position="552"/>
    </location>
</feature>
<dbReference type="EMBL" id="LCDE01000017">
    <property type="protein sequence ID" value="KKS45647.1"/>
    <property type="molecule type" value="Genomic_DNA"/>
</dbReference>
<organism evidence="5 6">
    <name type="scientific">Candidatus Azambacteria bacterium GW2011_GWA1_42_19</name>
    <dbReference type="NCBI Taxonomy" id="1618609"/>
    <lineage>
        <taxon>Bacteria</taxon>
        <taxon>Candidatus Azamiibacteriota</taxon>
    </lineage>
</organism>
<keyword evidence="1 2" id="KW-0732">Signal</keyword>
<dbReference type="InterPro" id="IPR036366">
    <property type="entry name" value="PGBDSf"/>
</dbReference>
<dbReference type="InterPro" id="IPR013783">
    <property type="entry name" value="Ig-like_fold"/>
</dbReference>
<dbReference type="AlphaFoldDB" id="A0A0G0ZAA5"/>
<dbReference type="Pfam" id="PF10342">
    <property type="entry name" value="Kre9_KNH"/>
    <property type="match status" value="1"/>
</dbReference>
<reference evidence="5 6" key="1">
    <citation type="journal article" date="2015" name="Nature">
        <title>rRNA introns, odd ribosomes, and small enigmatic genomes across a large radiation of phyla.</title>
        <authorList>
            <person name="Brown C.T."/>
            <person name="Hug L.A."/>
            <person name="Thomas B.C."/>
            <person name="Sharon I."/>
            <person name="Castelle C.J."/>
            <person name="Singh A."/>
            <person name="Wilkins M.J."/>
            <person name="Williams K.H."/>
            <person name="Banfield J.F."/>
        </authorList>
    </citation>
    <scope>NUCLEOTIDE SEQUENCE [LARGE SCALE GENOMIC DNA]</scope>
</reference>
<evidence type="ECO:0000256" key="1">
    <source>
        <dbReference type="ARBA" id="ARBA00022729"/>
    </source>
</evidence>
<feature type="chain" id="PRO_5002535727" evidence="2">
    <location>
        <begin position="19"/>
        <end position="693"/>
    </location>
</feature>
<name>A0A0G0ZAA5_9BACT</name>
<protein>
    <submittedName>
        <fullName evidence="5">Spore cortex-lytic enzyme</fullName>
    </submittedName>
</protein>
<sequence>MKNCFKYSLIAVFTVVLAAPGLVSAQSVGNQATIDSLFQQIQALQVQINTLKQTNVSTPSVPQQAIAIPQNIPSFNRNLFFGIRGDDVRDLQEFLTDQGYYAGPISSYYGLLTVQAVKKFQSANGINPTGYFGPKSRAIASEIFRKLVSQICSEEGCEGDVLPVEKLKISTDSDLRGMVRENFTATFRASGGSGNYSVHPEGGIPGLNWGASACEVSKECRTEQIILSGTPVKSGVYYITIFAKDESGAYGKERFTVVISDKTTTVQPPIISGIKGPTTLKVGEEGLWTINAYDPNNGNLSYRVVWGDEEFRVGKEGAPAQHATPFTQTAAFSHIYYKAGIYHPVFYIVSFQGGQEAKTSISVNVGEVTSTTVSEQVKCVFNGATTEQKCWGDAPSPTVGNPTRFSCTGMGTCVVTASGQKGTPVTWGSSCGGSANTVIDGNNEYANFSCASTQPSIQVLSPNGGEAWQKGSAYALKWAATGDTTKQLRIELYDTSYTGAYQNPVSLIANYVSASNGSYTWTIPGDQSVVSPGSSYKIVILRAGEPGEYDRSDTPFSIINASGSAGSSISLSLVSQLINLNAQAKDLASKNDSTLSGVLQQSSSLFASLLASVSANSTATALTLQLITLNQQSLDLVVSNPSLLPAIFQQIDSILLQLQNVLLGTTGGGGALAPSGQYSASILENIKATLEQI</sequence>
<evidence type="ECO:0000259" key="3">
    <source>
        <dbReference type="Pfam" id="PF01471"/>
    </source>
</evidence>
<dbReference type="SUPFAM" id="SSF47090">
    <property type="entry name" value="PGBD-like"/>
    <property type="match status" value="1"/>
</dbReference>
<proteinExistence type="predicted"/>
<dbReference type="Pfam" id="PF01471">
    <property type="entry name" value="PG_binding_1"/>
    <property type="match status" value="1"/>
</dbReference>
<dbReference type="InterPro" id="IPR002477">
    <property type="entry name" value="Peptidoglycan-bd-like"/>
</dbReference>
<evidence type="ECO:0000313" key="5">
    <source>
        <dbReference type="EMBL" id="KKS45647.1"/>
    </source>
</evidence>
<evidence type="ECO:0000256" key="2">
    <source>
        <dbReference type="SAM" id="SignalP"/>
    </source>
</evidence>
<comment type="caution">
    <text evidence="5">The sequence shown here is derived from an EMBL/GenBank/DDBJ whole genome shotgun (WGS) entry which is preliminary data.</text>
</comment>
<dbReference type="PATRIC" id="fig|1618609.3.peg.455"/>
<feature type="signal peptide" evidence="2">
    <location>
        <begin position="1"/>
        <end position="18"/>
    </location>
</feature>
<feature type="domain" description="Peptidoglycan binding-like" evidence="3">
    <location>
        <begin position="84"/>
        <end position="135"/>
    </location>
</feature>